<dbReference type="RefSeq" id="WP_168631440.1">
    <property type="nucleotide sequence ID" value="NZ_BONL01000036.1"/>
</dbReference>
<dbReference type="Proteomes" id="UP000581206">
    <property type="component" value="Unassembled WGS sequence"/>
</dbReference>
<reference evidence="1 2" key="1">
    <citation type="submission" date="2020-04" db="EMBL/GenBank/DDBJ databases">
        <title>MicrobeNet Type strains.</title>
        <authorList>
            <person name="Nicholson A.C."/>
        </authorList>
    </citation>
    <scope>NUCLEOTIDE SEQUENCE [LARGE SCALE GENOMIC DNA]</scope>
    <source>
        <strain evidence="1 2">ATCC BAA-788</strain>
    </source>
</reference>
<dbReference type="AlphaFoldDB" id="A0A7X6KYD2"/>
<keyword evidence="2" id="KW-1185">Reference proteome</keyword>
<organism evidence="1 2">
    <name type="scientific">Cellulomonas denverensis</name>
    <dbReference type="NCBI Taxonomy" id="264297"/>
    <lineage>
        <taxon>Bacteria</taxon>
        <taxon>Bacillati</taxon>
        <taxon>Actinomycetota</taxon>
        <taxon>Actinomycetes</taxon>
        <taxon>Micrococcales</taxon>
        <taxon>Cellulomonadaceae</taxon>
        <taxon>Cellulomonas</taxon>
    </lineage>
</organism>
<protein>
    <submittedName>
        <fullName evidence="1">Uncharacterized protein</fullName>
    </submittedName>
</protein>
<dbReference type="EMBL" id="JAAXOX010000014">
    <property type="protein sequence ID" value="NKY24305.1"/>
    <property type="molecule type" value="Genomic_DNA"/>
</dbReference>
<proteinExistence type="predicted"/>
<comment type="caution">
    <text evidence="1">The sequence shown here is derived from an EMBL/GenBank/DDBJ whole genome shotgun (WGS) entry which is preliminary data.</text>
</comment>
<evidence type="ECO:0000313" key="2">
    <source>
        <dbReference type="Proteomes" id="UP000581206"/>
    </source>
</evidence>
<sequence length="53" mass="5653">MVAQVPMRDMARQVPAGAIAGGRITRPDLPAKVTEFRYAIRAATDLTATPAPM</sequence>
<gene>
    <name evidence="1" type="ORF">HGA03_16685</name>
</gene>
<evidence type="ECO:0000313" key="1">
    <source>
        <dbReference type="EMBL" id="NKY24305.1"/>
    </source>
</evidence>
<name>A0A7X6KYD2_9CELL</name>
<accession>A0A7X6KYD2</accession>